<reference evidence="2" key="2">
    <citation type="submission" date="2020-08" db="EMBL/GenBank/DDBJ databases">
        <title>Plant Genome Project.</title>
        <authorList>
            <person name="Zhang R.-G."/>
        </authorList>
    </citation>
    <scope>NUCLEOTIDE SEQUENCE</scope>
    <source>
        <strain evidence="2">Huo1</strain>
        <tissue evidence="2">Leaf</tissue>
    </source>
</reference>
<organism evidence="2">
    <name type="scientific">Salvia splendens</name>
    <name type="common">Scarlet sage</name>
    <dbReference type="NCBI Taxonomy" id="180675"/>
    <lineage>
        <taxon>Eukaryota</taxon>
        <taxon>Viridiplantae</taxon>
        <taxon>Streptophyta</taxon>
        <taxon>Embryophyta</taxon>
        <taxon>Tracheophyta</taxon>
        <taxon>Spermatophyta</taxon>
        <taxon>Magnoliopsida</taxon>
        <taxon>eudicotyledons</taxon>
        <taxon>Gunneridae</taxon>
        <taxon>Pentapetalae</taxon>
        <taxon>asterids</taxon>
        <taxon>lamiids</taxon>
        <taxon>Lamiales</taxon>
        <taxon>Lamiaceae</taxon>
        <taxon>Nepetoideae</taxon>
        <taxon>Mentheae</taxon>
        <taxon>Salviinae</taxon>
        <taxon>Salvia</taxon>
        <taxon>Salvia subgen. Calosphace</taxon>
        <taxon>core Calosphace</taxon>
    </lineage>
</organism>
<dbReference type="AlphaFoldDB" id="A0A8X8W3G1"/>
<comment type="caution">
    <text evidence="2">The sequence shown here is derived from an EMBL/GenBank/DDBJ whole genome shotgun (WGS) entry which is preliminary data.</text>
</comment>
<dbReference type="GO" id="GO:0045927">
    <property type="term" value="P:positive regulation of growth"/>
    <property type="evidence" value="ECO:0007669"/>
    <property type="project" value="InterPro"/>
</dbReference>
<evidence type="ECO:0000259" key="1">
    <source>
        <dbReference type="Pfam" id="PF11961"/>
    </source>
</evidence>
<dbReference type="PANTHER" id="PTHR31371">
    <property type="entry name" value="BNAC09G50660D PROTEIN"/>
    <property type="match status" value="1"/>
</dbReference>
<name>A0A8X8W3G1_SALSN</name>
<evidence type="ECO:0000313" key="2">
    <source>
        <dbReference type="EMBL" id="KAG6387351.1"/>
    </source>
</evidence>
<accession>A0A8X8W3G1</accession>
<evidence type="ECO:0000313" key="3">
    <source>
        <dbReference type="Proteomes" id="UP000298416"/>
    </source>
</evidence>
<keyword evidence="3" id="KW-1185">Reference proteome</keyword>
<dbReference type="Proteomes" id="UP000298416">
    <property type="component" value="Unassembled WGS sequence"/>
</dbReference>
<dbReference type="Pfam" id="PF11961">
    <property type="entry name" value="DUF3475"/>
    <property type="match status" value="1"/>
</dbReference>
<reference evidence="2" key="1">
    <citation type="submission" date="2018-01" db="EMBL/GenBank/DDBJ databases">
        <authorList>
            <person name="Mao J.F."/>
        </authorList>
    </citation>
    <scope>NUCLEOTIDE SEQUENCE</scope>
    <source>
        <strain evidence="2">Huo1</strain>
        <tissue evidence="2">Leaf</tissue>
    </source>
</reference>
<feature type="domain" description="DUF3475" evidence="1">
    <location>
        <begin position="16"/>
        <end position="71"/>
    </location>
</feature>
<proteinExistence type="predicted"/>
<dbReference type="PANTHER" id="PTHR31371:SF13">
    <property type="entry name" value="OS05G0457600 PROTEIN"/>
    <property type="match status" value="1"/>
</dbReference>
<dbReference type="InterPro" id="IPR021864">
    <property type="entry name" value="DUF3475"/>
</dbReference>
<dbReference type="EMBL" id="PNBA02000021">
    <property type="protein sequence ID" value="KAG6387351.1"/>
    <property type="molecule type" value="Genomic_DNA"/>
</dbReference>
<protein>
    <recommendedName>
        <fullName evidence="1">DUF3475 domain-containing protein</fullName>
    </recommendedName>
</protein>
<gene>
    <name evidence="2" type="ORF">SASPL_152538</name>
</gene>
<sequence length="131" mass="15005">MGWLPEPKKEGKNLGILAFETAKTMSRLISLYKSVSDEEISRLRNDVIRSKGVAFLNSGDEKFLLSLASAERLKDLDHAAAAVVRQGKKCTDFGLERFDLVYKEGRSFELREDERQAIEWENGERMNYNCK</sequence>